<dbReference type="SUPFAM" id="SSF56112">
    <property type="entry name" value="Protein kinase-like (PK-like)"/>
    <property type="match status" value="1"/>
</dbReference>
<dbReference type="InterPro" id="IPR045216">
    <property type="entry name" value="CK2_alpha"/>
</dbReference>
<feature type="compositionally biased region" description="Acidic residues" evidence="9">
    <location>
        <begin position="9"/>
        <end position="20"/>
    </location>
</feature>
<dbReference type="RefSeq" id="XP_052943296.1">
    <property type="nucleotide sequence ID" value="XM_053085845.1"/>
</dbReference>
<dbReference type="SMART" id="SM00220">
    <property type="entry name" value="S_TKc"/>
    <property type="match status" value="1"/>
</dbReference>
<keyword evidence="2" id="KW-0723">Serine/threonine-protein kinase</keyword>
<comment type="catalytic activity">
    <reaction evidence="7">
        <text>L-threonyl-[protein] + ATP = O-phospho-L-threonyl-[protein] + ADP + H(+)</text>
        <dbReference type="Rhea" id="RHEA:46608"/>
        <dbReference type="Rhea" id="RHEA-COMP:11060"/>
        <dbReference type="Rhea" id="RHEA-COMP:11605"/>
        <dbReference type="ChEBI" id="CHEBI:15378"/>
        <dbReference type="ChEBI" id="CHEBI:30013"/>
        <dbReference type="ChEBI" id="CHEBI:30616"/>
        <dbReference type="ChEBI" id="CHEBI:61977"/>
        <dbReference type="ChEBI" id="CHEBI:456216"/>
        <dbReference type="EC" id="2.7.11.1"/>
    </reaction>
</comment>
<dbReference type="PROSITE" id="PS00108">
    <property type="entry name" value="PROTEIN_KINASE_ST"/>
    <property type="match status" value="1"/>
</dbReference>
<dbReference type="AlphaFoldDB" id="A0AA38H735"/>
<evidence type="ECO:0000256" key="8">
    <source>
        <dbReference type="ARBA" id="ARBA00048679"/>
    </source>
</evidence>
<comment type="caution">
    <text evidence="11">The sequence shown here is derived from an EMBL/GenBank/DDBJ whole genome shotgun (WGS) entry which is preliminary data.</text>
</comment>
<keyword evidence="12" id="KW-1185">Reference proteome</keyword>
<keyword evidence="6" id="KW-0067">ATP-binding</keyword>
<feature type="region of interest" description="Disordered" evidence="9">
    <location>
        <begin position="1"/>
        <end position="32"/>
    </location>
</feature>
<dbReference type="GO" id="GO:0005524">
    <property type="term" value="F:ATP binding"/>
    <property type="evidence" value="ECO:0007669"/>
    <property type="project" value="UniProtKB-KW"/>
</dbReference>
<dbReference type="GeneID" id="77725046"/>
<evidence type="ECO:0000256" key="4">
    <source>
        <dbReference type="ARBA" id="ARBA00022741"/>
    </source>
</evidence>
<evidence type="ECO:0000313" key="12">
    <source>
        <dbReference type="Proteomes" id="UP001164286"/>
    </source>
</evidence>
<sequence length="489" mass="54414">MSQVLDAASSDDEDGADGEEYSSGSYHSGDSEEFEMLHREVLERTAVKRDIKDFLGGLPGQMGVTYQVVDRLGEGTFSSVYLGYDLQHDYHDNSYWIEPTPDDGEDRPRVKVALKKILATSSPARIANELAILEALRGCRNVSQLITAFRHLDQVIIVLPYHPSDDFRAFYKYMDAGHIQVYMKSLLQALKDIHQRGIVHRDVKPANFLFDYESCTGVLCDFGLAERYVPPRKATCQHAPASLTSLHGKHQKTPESKVVEQAVYVARTRAKAGEARVGFLHEDKRGSVKTNRAGTRGFRAPEVLLKCPDQTVGIDIWSAGIMLLSILTQKFPIFNSNDDIEALMEIAAIFGRSAIERCAMLHNRTMICNVPTLETNPDSMKNLILKLNPHIFTPPLTHPSSADARAHIEAMDQAIDLCTRLLRLDVTKRPTAAVALRHPFFEGLVDDEDLMVQEVLSGLDGRCGALHGIDDTGRRKLLPGESASRRAFS</sequence>
<keyword evidence="3" id="KW-0808">Transferase</keyword>
<evidence type="ECO:0000256" key="2">
    <source>
        <dbReference type="ARBA" id="ARBA00022527"/>
    </source>
</evidence>
<dbReference type="GO" id="GO:0004674">
    <property type="term" value="F:protein serine/threonine kinase activity"/>
    <property type="evidence" value="ECO:0007669"/>
    <property type="project" value="UniProtKB-KW"/>
</dbReference>
<dbReference type="PROSITE" id="PS50011">
    <property type="entry name" value="PROTEIN_KINASE_DOM"/>
    <property type="match status" value="1"/>
</dbReference>
<dbReference type="Pfam" id="PF00069">
    <property type="entry name" value="Pkinase"/>
    <property type="match status" value="2"/>
</dbReference>
<evidence type="ECO:0000256" key="9">
    <source>
        <dbReference type="SAM" id="MobiDB-lite"/>
    </source>
</evidence>
<dbReference type="PANTHER" id="PTHR24054">
    <property type="entry name" value="CASEIN KINASE II SUBUNIT ALPHA"/>
    <property type="match status" value="1"/>
</dbReference>
<dbReference type="InterPro" id="IPR000719">
    <property type="entry name" value="Prot_kinase_dom"/>
</dbReference>
<keyword evidence="5 11" id="KW-0418">Kinase</keyword>
<evidence type="ECO:0000256" key="5">
    <source>
        <dbReference type="ARBA" id="ARBA00022777"/>
    </source>
</evidence>
<reference evidence="11" key="1">
    <citation type="journal article" date="2022" name="G3 (Bethesda)">
        <title>High quality genome of the basidiomycete yeast Dioszegia hungarica PDD-24b-2 isolated from cloud water.</title>
        <authorList>
            <person name="Jarrige D."/>
            <person name="Haridas S."/>
            <person name="Bleykasten-Grosshans C."/>
            <person name="Joly M."/>
            <person name="Nadalig T."/>
            <person name="Sancelme M."/>
            <person name="Vuilleumier S."/>
            <person name="Grigoriev I.V."/>
            <person name="Amato P."/>
            <person name="Bringel F."/>
        </authorList>
    </citation>
    <scope>NUCLEOTIDE SEQUENCE</scope>
    <source>
        <strain evidence="11">PDD-24b-2</strain>
    </source>
</reference>
<name>A0AA38H735_9TREE</name>
<evidence type="ECO:0000256" key="6">
    <source>
        <dbReference type="ARBA" id="ARBA00022840"/>
    </source>
</evidence>
<dbReference type="EMBL" id="JAKWFO010000008">
    <property type="protein sequence ID" value="KAI9633519.1"/>
    <property type="molecule type" value="Genomic_DNA"/>
</dbReference>
<evidence type="ECO:0000313" key="11">
    <source>
        <dbReference type="EMBL" id="KAI9633519.1"/>
    </source>
</evidence>
<gene>
    <name evidence="11" type="ORF">MKK02DRAFT_17832</name>
</gene>
<dbReference type="CDD" id="cd14019">
    <property type="entry name" value="STKc_Cdc7"/>
    <property type="match status" value="1"/>
</dbReference>
<evidence type="ECO:0000256" key="1">
    <source>
        <dbReference type="ARBA" id="ARBA00012513"/>
    </source>
</evidence>
<evidence type="ECO:0000256" key="7">
    <source>
        <dbReference type="ARBA" id="ARBA00047899"/>
    </source>
</evidence>
<dbReference type="Proteomes" id="UP001164286">
    <property type="component" value="Unassembled WGS sequence"/>
</dbReference>
<dbReference type="Gene3D" id="3.30.200.20">
    <property type="entry name" value="Phosphorylase Kinase, domain 1"/>
    <property type="match status" value="1"/>
</dbReference>
<feature type="domain" description="Protein kinase" evidence="10">
    <location>
        <begin position="66"/>
        <end position="441"/>
    </location>
</feature>
<dbReference type="GO" id="GO:0005829">
    <property type="term" value="C:cytosol"/>
    <property type="evidence" value="ECO:0007669"/>
    <property type="project" value="TreeGrafter"/>
</dbReference>
<dbReference type="GO" id="GO:0051726">
    <property type="term" value="P:regulation of cell cycle"/>
    <property type="evidence" value="ECO:0007669"/>
    <property type="project" value="TreeGrafter"/>
</dbReference>
<dbReference type="EC" id="2.7.11.1" evidence="1"/>
<dbReference type="GO" id="GO:0005634">
    <property type="term" value="C:nucleus"/>
    <property type="evidence" value="ECO:0007669"/>
    <property type="project" value="TreeGrafter"/>
</dbReference>
<dbReference type="PANTHER" id="PTHR24054:SF0">
    <property type="entry name" value="CASEIN KINASE II SUBUNIT ALPHA"/>
    <property type="match status" value="1"/>
</dbReference>
<comment type="catalytic activity">
    <reaction evidence="8">
        <text>L-seryl-[protein] + ATP = O-phospho-L-seryl-[protein] + ADP + H(+)</text>
        <dbReference type="Rhea" id="RHEA:17989"/>
        <dbReference type="Rhea" id="RHEA-COMP:9863"/>
        <dbReference type="Rhea" id="RHEA-COMP:11604"/>
        <dbReference type="ChEBI" id="CHEBI:15378"/>
        <dbReference type="ChEBI" id="CHEBI:29999"/>
        <dbReference type="ChEBI" id="CHEBI:30616"/>
        <dbReference type="ChEBI" id="CHEBI:83421"/>
        <dbReference type="ChEBI" id="CHEBI:456216"/>
        <dbReference type="EC" id="2.7.11.1"/>
    </reaction>
</comment>
<dbReference type="InterPro" id="IPR008271">
    <property type="entry name" value="Ser/Thr_kinase_AS"/>
</dbReference>
<organism evidence="11 12">
    <name type="scientific">Dioszegia hungarica</name>
    <dbReference type="NCBI Taxonomy" id="4972"/>
    <lineage>
        <taxon>Eukaryota</taxon>
        <taxon>Fungi</taxon>
        <taxon>Dikarya</taxon>
        <taxon>Basidiomycota</taxon>
        <taxon>Agaricomycotina</taxon>
        <taxon>Tremellomycetes</taxon>
        <taxon>Tremellales</taxon>
        <taxon>Bulleribasidiaceae</taxon>
        <taxon>Dioszegia</taxon>
    </lineage>
</organism>
<protein>
    <recommendedName>
        <fullName evidence="1">non-specific serine/threonine protein kinase</fullName>
        <ecNumber evidence="1">2.7.11.1</ecNumber>
    </recommendedName>
</protein>
<dbReference type="GO" id="GO:0005956">
    <property type="term" value="C:protein kinase CK2 complex"/>
    <property type="evidence" value="ECO:0007669"/>
    <property type="project" value="TreeGrafter"/>
</dbReference>
<accession>A0AA38H735</accession>
<keyword evidence="4" id="KW-0547">Nucleotide-binding</keyword>
<dbReference type="Gene3D" id="1.10.510.10">
    <property type="entry name" value="Transferase(Phosphotransferase) domain 1"/>
    <property type="match status" value="1"/>
</dbReference>
<evidence type="ECO:0000259" key="10">
    <source>
        <dbReference type="PROSITE" id="PS50011"/>
    </source>
</evidence>
<dbReference type="InterPro" id="IPR011009">
    <property type="entry name" value="Kinase-like_dom_sf"/>
</dbReference>
<evidence type="ECO:0000256" key="3">
    <source>
        <dbReference type="ARBA" id="ARBA00022679"/>
    </source>
</evidence>
<proteinExistence type="predicted"/>